<sequence length="317" mass="35144">NIMVISTPDDIRARKYANVKAIKIGDGPSEVSAYAAAPHGTVKCVVKSMPLEDSAATINENVVNAAQRIGTSTTIIVAFEGPKAPNYVYYGGRLLRYTLYRKHYVVCRTCGKVGHRSDNCHRCGAPASQGHHCTPKCKLCGGSHFTGDRECKNKFKTPYVVRRMQWERKAEVLAGKQEKAGRGIPSPTAENIPPLRMSVRASTRASSRSRSRSRSTGGKVTWAQVAEPENKKVKALKEANRQQAKTIAEQDAVIRRIATDMAAMRKMIQQLKARYRNQAEEIAETAEEPPIKRKNTEGAEPIESKARQIGRKDQQNR</sequence>
<accession>A0AC60QAF3</accession>
<comment type="caution">
    <text evidence="1">The sequence shown here is derived from an EMBL/GenBank/DDBJ whole genome shotgun (WGS) entry which is preliminary data.</text>
</comment>
<name>A0AC60QAF3_IXOPE</name>
<evidence type="ECO:0000313" key="2">
    <source>
        <dbReference type="Proteomes" id="UP000805193"/>
    </source>
</evidence>
<evidence type="ECO:0000313" key="1">
    <source>
        <dbReference type="EMBL" id="KAG0431022.1"/>
    </source>
</evidence>
<organism evidence="1 2">
    <name type="scientific">Ixodes persulcatus</name>
    <name type="common">Taiga tick</name>
    <dbReference type="NCBI Taxonomy" id="34615"/>
    <lineage>
        <taxon>Eukaryota</taxon>
        <taxon>Metazoa</taxon>
        <taxon>Ecdysozoa</taxon>
        <taxon>Arthropoda</taxon>
        <taxon>Chelicerata</taxon>
        <taxon>Arachnida</taxon>
        <taxon>Acari</taxon>
        <taxon>Parasitiformes</taxon>
        <taxon>Ixodida</taxon>
        <taxon>Ixodoidea</taxon>
        <taxon>Ixodidae</taxon>
        <taxon>Ixodinae</taxon>
        <taxon>Ixodes</taxon>
    </lineage>
</organism>
<protein>
    <submittedName>
        <fullName evidence="1">Uncharacterized protein</fullName>
    </submittedName>
</protein>
<proteinExistence type="predicted"/>
<dbReference type="Proteomes" id="UP000805193">
    <property type="component" value="Unassembled WGS sequence"/>
</dbReference>
<keyword evidence="2" id="KW-1185">Reference proteome</keyword>
<dbReference type="EMBL" id="JABSTQ010009267">
    <property type="protein sequence ID" value="KAG0431022.1"/>
    <property type="molecule type" value="Genomic_DNA"/>
</dbReference>
<gene>
    <name evidence="1" type="ORF">HPB47_022180</name>
</gene>
<feature type="non-terminal residue" evidence="1">
    <location>
        <position position="1"/>
    </location>
</feature>
<reference evidence="1 2" key="1">
    <citation type="journal article" date="2020" name="Cell">
        <title>Large-Scale Comparative Analyses of Tick Genomes Elucidate Their Genetic Diversity and Vector Capacities.</title>
        <authorList>
            <consortium name="Tick Genome and Microbiome Consortium (TIGMIC)"/>
            <person name="Jia N."/>
            <person name="Wang J."/>
            <person name="Shi W."/>
            <person name="Du L."/>
            <person name="Sun Y."/>
            <person name="Zhan W."/>
            <person name="Jiang J.F."/>
            <person name="Wang Q."/>
            <person name="Zhang B."/>
            <person name="Ji P."/>
            <person name="Bell-Sakyi L."/>
            <person name="Cui X.M."/>
            <person name="Yuan T.T."/>
            <person name="Jiang B.G."/>
            <person name="Yang W.F."/>
            <person name="Lam T.T."/>
            <person name="Chang Q.C."/>
            <person name="Ding S.J."/>
            <person name="Wang X.J."/>
            <person name="Zhu J.G."/>
            <person name="Ruan X.D."/>
            <person name="Zhao L."/>
            <person name="Wei J.T."/>
            <person name="Ye R.Z."/>
            <person name="Que T.C."/>
            <person name="Du C.H."/>
            <person name="Zhou Y.H."/>
            <person name="Cheng J.X."/>
            <person name="Dai P.F."/>
            <person name="Guo W.B."/>
            <person name="Han X.H."/>
            <person name="Huang E.J."/>
            <person name="Li L.F."/>
            <person name="Wei W."/>
            <person name="Gao Y.C."/>
            <person name="Liu J.Z."/>
            <person name="Shao H.Z."/>
            <person name="Wang X."/>
            <person name="Wang C.C."/>
            <person name="Yang T.C."/>
            <person name="Huo Q.B."/>
            <person name="Li W."/>
            <person name="Chen H.Y."/>
            <person name="Chen S.E."/>
            <person name="Zhou L.G."/>
            <person name="Ni X.B."/>
            <person name="Tian J.H."/>
            <person name="Sheng Y."/>
            <person name="Liu T."/>
            <person name="Pan Y.S."/>
            <person name="Xia L.Y."/>
            <person name="Li J."/>
            <person name="Zhao F."/>
            <person name="Cao W.C."/>
        </authorList>
    </citation>
    <scope>NUCLEOTIDE SEQUENCE [LARGE SCALE GENOMIC DNA]</scope>
    <source>
        <strain evidence="1">Iper-2018</strain>
    </source>
</reference>